<proteinExistence type="predicted"/>
<evidence type="ECO:0000313" key="1">
    <source>
        <dbReference type="EMBL" id="URD72983.1"/>
    </source>
</evidence>
<name>A0A9E7E9N5_9LILI</name>
<keyword evidence="2" id="KW-1185">Reference proteome</keyword>
<sequence length="120" mass="13064">MVVVTSSWTNANIGIIGRESTDRFFRVLVPFLSIKEDPLFCKLADSLAKVTLTKVTRKASSISGCHRQIIAGRTAAGSIKGSARRDGERTMVRFRSCEAEVRPPLQGRRGLALSVSTAPM</sequence>
<protein>
    <submittedName>
        <fullName evidence="1">Uncharacterized protein</fullName>
    </submittedName>
</protein>
<accession>A0A9E7E9N5</accession>
<dbReference type="AlphaFoldDB" id="A0A9E7E9N5"/>
<dbReference type="Proteomes" id="UP001055439">
    <property type="component" value="Chromosome 1"/>
</dbReference>
<organism evidence="1 2">
    <name type="scientific">Musa troglodytarum</name>
    <name type="common">fe'i banana</name>
    <dbReference type="NCBI Taxonomy" id="320322"/>
    <lineage>
        <taxon>Eukaryota</taxon>
        <taxon>Viridiplantae</taxon>
        <taxon>Streptophyta</taxon>
        <taxon>Embryophyta</taxon>
        <taxon>Tracheophyta</taxon>
        <taxon>Spermatophyta</taxon>
        <taxon>Magnoliopsida</taxon>
        <taxon>Liliopsida</taxon>
        <taxon>Zingiberales</taxon>
        <taxon>Musaceae</taxon>
        <taxon>Musa</taxon>
    </lineage>
</organism>
<gene>
    <name evidence="1" type="ORF">MUK42_34410</name>
</gene>
<dbReference type="EMBL" id="CP097502">
    <property type="protein sequence ID" value="URD72983.1"/>
    <property type="molecule type" value="Genomic_DNA"/>
</dbReference>
<reference evidence="1" key="1">
    <citation type="submission" date="2022-05" db="EMBL/GenBank/DDBJ databases">
        <title>The Musa troglodytarum L. genome provides insights into the mechanism of non-climacteric behaviour and enrichment of carotenoids.</title>
        <authorList>
            <person name="Wang J."/>
        </authorList>
    </citation>
    <scope>NUCLEOTIDE SEQUENCE</scope>
    <source>
        <tissue evidence="1">Leaf</tissue>
    </source>
</reference>
<dbReference type="EMBL" id="CP097502">
    <property type="protein sequence ID" value="URD72984.1"/>
    <property type="molecule type" value="Genomic_DNA"/>
</dbReference>
<evidence type="ECO:0000313" key="2">
    <source>
        <dbReference type="Proteomes" id="UP001055439"/>
    </source>
</evidence>